<evidence type="ECO:0000313" key="2">
    <source>
        <dbReference type="EMBL" id="VEL13691.1"/>
    </source>
</evidence>
<dbReference type="EMBL" id="CAAALY010018605">
    <property type="protein sequence ID" value="VEL13691.1"/>
    <property type="molecule type" value="Genomic_DNA"/>
</dbReference>
<evidence type="ECO:0000256" key="1">
    <source>
        <dbReference type="SAM" id="MobiDB-lite"/>
    </source>
</evidence>
<reference evidence="2" key="1">
    <citation type="submission" date="2018-11" db="EMBL/GenBank/DDBJ databases">
        <authorList>
            <consortium name="Pathogen Informatics"/>
        </authorList>
    </citation>
    <scope>NUCLEOTIDE SEQUENCE</scope>
</reference>
<evidence type="ECO:0000313" key="3">
    <source>
        <dbReference type="Proteomes" id="UP000784294"/>
    </source>
</evidence>
<protein>
    <submittedName>
        <fullName evidence="2">Uncharacterized protein</fullName>
    </submittedName>
</protein>
<dbReference type="Proteomes" id="UP000784294">
    <property type="component" value="Unassembled WGS sequence"/>
</dbReference>
<dbReference type="AlphaFoldDB" id="A0A3S5B5F3"/>
<accession>A0A3S5B5F3</accession>
<organism evidence="2 3">
    <name type="scientific">Protopolystoma xenopodis</name>
    <dbReference type="NCBI Taxonomy" id="117903"/>
    <lineage>
        <taxon>Eukaryota</taxon>
        <taxon>Metazoa</taxon>
        <taxon>Spiralia</taxon>
        <taxon>Lophotrochozoa</taxon>
        <taxon>Platyhelminthes</taxon>
        <taxon>Monogenea</taxon>
        <taxon>Polyopisthocotylea</taxon>
        <taxon>Polystomatidea</taxon>
        <taxon>Polystomatidae</taxon>
        <taxon>Protopolystoma</taxon>
    </lineage>
</organism>
<comment type="caution">
    <text evidence="2">The sequence shown here is derived from an EMBL/GenBank/DDBJ whole genome shotgun (WGS) entry which is preliminary data.</text>
</comment>
<name>A0A3S5B5F3_9PLAT</name>
<sequence>MRRVVEHPVFSSSPDLIAFLTLTSPEEFASYQDNHMPQGRLSNLLSSENLPWIGHRSNPSSAIVSSLTSLANTSEITADDSTLPSQKDGDRDKPITGRMSSPGALLVNQSLHLHTEEFKEYLEEVGSINVNKMHEPFTSEFVVLDDALLVILR</sequence>
<feature type="region of interest" description="Disordered" evidence="1">
    <location>
        <begin position="75"/>
        <end position="100"/>
    </location>
</feature>
<proteinExistence type="predicted"/>
<feature type="compositionally biased region" description="Polar residues" evidence="1">
    <location>
        <begin position="75"/>
        <end position="85"/>
    </location>
</feature>
<keyword evidence="3" id="KW-1185">Reference proteome</keyword>
<gene>
    <name evidence="2" type="ORF">PXEA_LOCUS7131</name>
</gene>